<feature type="region of interest" description="Disordered" evidence="1">
    <location>
        <begin position="1"/>
        <end position="47"/>
    </location>
</feature>
<evidence type="ECO:0000313" key="3">
    <source>
        <dbReference type="Proteomes" id="UP000471435"/>
    </source>
</evidence>
<keyword evidence="3" id="KW-1185">Reference proteome</keyword>
<name>A0A6I4V0E7_9SPHN</name>
<accession>A0A6I4V0E7</accession>
<dbReference type="RefSeq" id="WP_160729549.1">
    <property type="nucleotide sequence ID" value="NZ_WTYP01000001.1"/>
</dbReference>
<gene>
    <name evidence="2" type="ORF">GRI43_02685</name>
</gene>
<comment type="caution">
    <text evidence="2">The sequence shown here is derived from an EMBL/GenBank/DDBJ whole genome shotgun (WGS) entry which is preliminary data.</text>
</comment>
<organism evidence="2 3">
    <name type="scientific">Pontixanthobacter luteolus</name>
    <dbReference type="NCBI Taxonomy" id="295089"/>
    <lineage>
        <taxon>Bacteria</taxon>
        <taxon>Pseudomonadati</taxon>
        <taxon>Pseudomonadota</taxon>
        <taxon>Alphaproteobacteria</taxon>
        <taxon>Sphingomonadales</taxon>
        <taxon>Erythrobacteraceae</taxon>
        <taxon>Pontixanthobacter</taxon>
    </lineage>
</organism>
<evidence type="ECO:0000313" key="2">
    <source>
        <dbReference type="EMBL" id="MXP46300.1"/>
    </source>
</evidence>
<evidence type="ECO:0000256" key="1">
    <source>
        <dbReference type="SAM" id="MobiDB-lite"/>
    </source>
</evidence>
<reference evidence="2 3" key="1">
    <citation type="submission" date="2019-12" db="EMBL/GenBank/DDBJ databases">
        <title>Genomic-based taxomic classification of the family Erythrobacteraceae.</title>
        <authorList>
            <person name="Xu L."/>
        </authorList>
    </citation>
    <scope>NUCLEOTIDE SEQUENCE [LARGE SCALE GENOMIC DNA]</scope>
    <source>
        <strain evidence="2 3">SW-109</strain>
    </source>
</reference>
<feature type="compositionally biased region" description="Basic and acidic residues" evidence="1">
    <location>
        <begin position="15"/>
        <end position="31"/>
    </location>
</feature>
<dbReference type="EMBL" id="WTYP01000001">
    <property type="protein sequence ID" value="MXP46300.1"/>
    <property type="molecule type" value="Genomic_DNA"/>
</dbReference>
<dbReference type="AlphaFoldDB" id="A0A6I4V0E7"/>
<protein>
    <submittedName>
        <fullName evidence="2">Uncharacterized protein</fullName>
    </submittedName>
</protein>
<dbReference type="Proteomes" id="UP000471435">
    <property type="component" value="Unassembled WGS sequence"/>
</dbReference>
<sequence length="47" mass="5273">MPYGYITPYRSPSDSPEKPQADSGQDRDTEFRAPLLDDANITIEENA</sequence>
<proteinExistence type="predicted"/>